<feature type="region of interest" description="Disordered" evidence="1">
    <location>
        <begin position="501"/>
        <end position="626"/>
    </location>
</feature>
<accession>A0A642V7P9</accession>
<feature type="region of interest" description="Disordered" evidence="1">
    <location>
        <begin position="368"/>
        <end position="436"/>
    </location>
</feature>
<name>A0A642V7P9_9ASCO</name>
<feature type="compositionally biased region" description="Polar residues" evidence="1">
    <location>
        <begin position="611"/>
        <end position="626"/>
    </location>
</feature>
<feature type="compositionally biased region" description="Low complexity" evidence="1">
    <location>
        <begin position="228"/>
        <end position="247"/>
    </location>
</feature>
<dbReference type="VEuPathDB" id="FungiDB:TRICI_002045"/>
<feature type="compositionally biased region" description="Polar residues" evidence="1">
    <location>
        <begin position="514"/>
        <end position="523"/>
    </location>
</feature>
<feature type="compositionally biased region" description="Polar residues" evidence="1">
    <location>
        <begin position="665"/>
        <end position="676"/>
    </location>
</feature>
<keyword evidence="3" id="KW-1185">Reference proteome</keyword>
<dbReference type="Proteomes" id="UP000761534">
    <property type="component" value="Unassembled WGS sequence"/>
</dbReference>
<feature type="compositionally biased region" description="Low complexity" evidence="1">
    <location>
        <begin position="384"/>
        <end position="393"/>
    </location>
</feature>
<proteinExistence type="predicted"/>
<reference evidence="2" key="1">
    <citation type="journal article" date="2019" name="G3 (Bethesda)">
        <title>Genome Assemblies of Two Rare Opportunistic Yeast Pathogens: Diutina rugosa (syn. Candida rugosa) and Trichomonascus ciferrii (syn. Candida ciferrii).</title>
        <authorList>
            <person name="Mixao V."/>
            <person name="Saus E."/>
            <person name="Hansen A.P."/>
            <person name="Lass-Florl C."/>
            <person name="Gabaldon T."/>
        </authorList>
    </citation>
    <scope>NUCLEOTIDE SEQUENCE</scope>
    <source>
        <strain evidence="2">CBS 4856</strain>
    </source>
</reference>
<feature type="compositionally biased region" description="Low complexity" evidence="1">
    <location>
        <begin position="190"/>
        <end position="204"/>
    </location>
</feature>
<feature type="compositionally biased region" description="Polar residues" evidence="1">
    <location>
        <begin position="724"/>
        <end position="741"/>
    </location>
</feature>
<feature type="compositionally biased region" description="Polar residues" evidence="1">
    <location>
        <begin position="571"/>
        <end position="588"/>
    </location>
</feature>
<comment type="caution">
    <text evidence="2">The sequence shown here is derived from an EMBL/GenBank/DDBJ whole genome shotgun (WGS) entry which is preliminary data.</text>
</comment>
<feature type="region of interest" description="Disordered" evidence="1">
    <location>
        <begin position="1"/>
        <end position="93"/>
    </location>
</feature>
<feature type="region of interest" description="Disordered" evidence="1">
    <location>
        <begin position="455"/>
        <end position="479"/>
    </location>
</feature>
<feature type="compositionally biased region" description="Polar residues" evidence="1">
    <location>
        <begin position="549"/>
        <end position="558"/>
    </location>
</feature>
<dbReference type="AlphaFoldDB" id="A0A642V7P9"/>
<protein>
    <submittedName>
        <fullName evidence="2">Uncharacterized protein</fullName>
    </submittedName>
</protein>
<evidence type="ECO:0000256" key="1">
    <source>
        <dbReference type="SAM" id="MobiDB-lite"/>
    </source>
</evidence>
<dbReference type="EMBL" id="SWFS01000139">
    <property type="protein sequence ID" value="KAA8915793.1"/>
    <property type="molecule type" value="Genomic_DNA"/>
</dbReference>
<feature type="region of interest" description="Disordered" evidence="1">
    <location>
        <begin position="131"/>
        <end position="257"/>
    </location>
</feature>
<feature type="compositionally biased region" description="Acidic residues" evidence="1">
    <location>
        <begin position="691"/>
        <end position="700"/>
    </location>
</feature>
<evidence type="ECO:0000313" key="2">
    <source>
        <dbReference type="EMBL" id="KAA8915793.1"/>
    </source>
</evidence>
<feature type="compositionally biased region" description="Acidic residues" evidence="1">
    <location>
        <begin position="248"/>
        <end position="257"/>
    </location>
</feature>
<feature type="compositionally biased region" description="Polar residues" evidence="1">
    <location>
        <begin position="43"/>
        <end position="55"/>
    </location>
</feature>
<feature type="compositionally biased region" description="Low complexity" evidence="1">
    <location>
        <begin position="19"/>
        <end position="33"/>
    </location>
</feature>
<evidence type="ECO:0000313" key="3">
    <source>
        <dbReference type="Proteomes" id="UP000761534"/>
    </source>
</evidence>
<feature type="compositionally biased region" description="Polar residues" evidence="1">
    <location>
        <begin position="82"/>
        <end position="91"/>
    </location>
</feature>
<sequence length="751" mass="79942">MDHALADEVLSGNVWADQVSSSPDPDPNSPVLDPDLHQGIANEDNSLNDTTGSSKSIDHVEKEPGDGFAGGQPPAPPWLCEASTNASGNETHNLEGNKLESEVFDETVEGFESNGSFNSAVTSSGYENLTVNTNSESDIPGLSSVVEVQNANGSDKEEVNPTATPQCEIGVSEDVLPKTGTSTPKEAEVASRQSSQSEQSAQSETILSEDTAQEKKIDTNTSTSKVTSPQSPRSGPRGSGCVYPENPNNDDDDDDFADFEEYHEDADTPVINTSKILSDIWPEPLLHDQIPEQIAILDVTSASNTYTNPRKLMNQITRPMRQFVAVESKPDPIVRWRASAVEGEVLRILQHWREREFKRSRNRLFGWSHKRSSSLGPQKKDESNTTNSNNATAPLARVKRTTNPRPSSVVVEPAHYLSSPTVSGPNSARTSPGIGSNSSTFDSAFAGAAVDKTFSSSSPIDSEVPSHKTVPIDTKPASPLATTHTGGSIDNAFAKHLSGPTTPIESTLAKPKSPLSTTHTGGSIDNAFAKHLSGPTTPIESTFAKPKSPLSTTHTGGSIDNAFSKPPERPISSTSTGPKFTSGPTTPIDSAFPKPPGRPVSSASIDEMFGMTNSSKPSATNTRSTSMTNSIDEVFGQPATSSANSIDEAFGVIPSPTSPKIPLPSTMTAQFTNRSQMKPAPALQPPTNNDNNDDDDDFGDFEQSQPPPPPPSQPPVTLGPIQPTVKQEQQNDSEKVNSIVNSLPDLSFLLN</sequence>
<feature type="compositionally biased region" description="Pro residues" evidence="1">
    <location>
        <begin position="705"/>
        <end position="714"/>
    </location>
</feature>
<organism evidence="2 3">
    <name type="scientific">Trichomonascus ciferrii</name>
    <dbReference type="NCBI Taxonomy" id="44093"/>
    <lineage>
        <taxon>Eukaryota</taxon>
        <taxon>Fungi</taxon>
        <taxon>Dikarya</taxon>
        <taxon>Ascomycota</taxon>
        <taxon>Saccharomycotina</taxon>
        <taxon>Dipodascomycetes</taxon>
        <taxon>Dipodascales</taxon>
        <taxon>Trichomonascaceae</taxon>
        <taxon>Trichomonascus</taxon>
        <taxon>Trichomonascus ciferrii complex</taxon>
    </lineage>
</organism>
<feature type="region of interest" description="Disordered" evidence="1">
    <location>
        <begin position="649"/>
        <end position="751"/>
    </location>
</feature>
<feature type="compositionally biased region" description="Basic and acidic residues" evidence="1">
    <location>
        <begin position="56"/>
        <end position="65"/>
    </location>
</feature>
<feature type="compositionally biased region" description="Polar residues" evidence="1">
    <location>
        <begin position="418"/>
        <end position="436"/>
    </location>
</feature>
<gene>
    <name evidence="2" type="ORF">TRICI_002045</name>
</gene>